<dbReference type="OrthoDB" id="6287725at2759"/>
<evidence type="ECO:0008006" key="7">
    <source>
        <dbReference type="Google" id="ProtNLM"/>
    </source>
</evidence>
<dbReference type="GO" id="GO:0030427">
    <property type="term" value="C:site of polarized growth"/>
    <property type="evidence" value="ECO:0007669"/>
    <property type="project" value="TreeGrafter"/>
</dbReference>
<feature type="domain" description="Cell morphogenesis central region" evidence="4">
    <location>
        <begin position="1357"/>
        <end position="1405"/>
    </location>
</feature>
<comment type="caution">
    <text evidence="5">The sequence shown here is derived from an EMBL/GenBank/DDBJ whole genome shotgun (WGS) entry which is preliminary data.</text>
</comment>
<gene>
    <name evidence="5" type="ORF">COCSUDRAFT_48883</name>
</gene>
<dbReference type="STRING" id="574566.I0YLJ5"/>
<keyword evidence="6" id="KW-1185">Reference proteome</keyword>
<dbReference type="InterPro" id="IPR025481">
    <property type="entry name" value="Cell_Morphogen_C"/>
</dbReference>
<dbReference type="SUPFAM" id="SSF48371">
    <property type="entry name" value="ARM repeat"/>
    <property type="match status" value="1"/>
</dbReference>
<sequence length="2094" mass="229965">MQDRGEVAPDPVYGKVLAGLHLVSRYAAIPLLDSLLTWRKESLKAAARAPELVVLRKRLAVEAVFLEATLQLVAPESSPLSDGQANAVEILVFDWVLHAEKFVDSKHSELLKARERVTKLCAEIIGALSRTRLVAISNRFFKELEQRLRVDASSARQEILQMCEGMHCIRLPTSTDTEVSAATDFLTRMHPLRHVAPVRKSQVQHAICELLCAILKPNAVEDRPRSLAGRLDPKVLSVWHATLVNMRSEIASWTARASKHAGVGYPLVTVLLCLEDAPSFGQFVDTLDKLLRTLILDCLSLTVRTYLRHQPAERAAGGGRGRMDAWLARTTKPIMVNVRKGNFQFPEQQDLVREICCIVADAAPEFGIGVLIMDLLNVDASSWDALMIGLRALLCVLLAVPSRKAGQVFITEHEPWTRQGSYSGDLLAAVRQGEHPMVAYGTPDLAKPLARSLSRILINCHTLFGSYRLFNPGRTLTEAVPKERAAGLPVFAVALRCVPYIVPEHWEGYKLADELPGYTIHADPAVQQAAADVLRRSMRARPKLRNSLLLSMAAFASRLPEDYPEALRAAILLLDALVHEWLEILEEEGSVPSSLGGPPGSPPPAPDLARLEGFAVCFLCSTDPDVRRSSWNLLSSVRRLHSSLTSAGDESTVYMMDILEEAGPDIARRCYWDFGKWSDLWRVWRPIGAERPSRDAAVGLPELMRRALMYEDSVRWARCLAEVMRTASVMCPASPRAAYTEIVSRLQAMMYRDSSGRVVQLADASGDTWKADLTRTYAMVSCACPPPGPSPQKPPPSLSHRELFRMILQNIRRATTPQTGPDPVQQAAILALGSCNPGNMPILLEEMQGMSEDPAAERMKARSRPRREEVRVAVAQVHRLLANNLAPGSLRTSAADCAKCVDFVLDTLKFLNSSSSEAFQDLLLLRYCLCSVARALARELAAAQPNAFSTHIRRTLFFAFSSWTEEGSIPGRHRGEIAKYIAVAKGRVKDPDSARALEAEMQEAVDYLDVNAALAMADMLLGPAFDLEAKRPQGRVFSWVDRMLRAANSGTPTGATTLNFRSMGPSREAIGKAALLNFLSSNHDVLSVCVDQCYSRDAAVAKAYFQVLTEVYMTKEIEVQPHTLLSLILCKLGDSSLEVRDDALLLLDALSSRVWKESGATVASVRPGTPLLPGQILHASPHAAVVIGALQDSFQDFQLRLSSKLARDHPELSEPLCVELMNRQLEVGGSPGSPQLQHQVLSCLAPWMQNLSFAARWEGNWSEQLLRSMYFLTWQHAGAFPSETERLWTTVAANKRNIIPILDFLIARGLQEAAEPHLQARNFRSFLALFCLEMSCYHTDVLVAAVEMHGDLESVLGHFVVGKRIALYMARVLPQHTIDHLAYEAAQLLHEEDPDTSSPSKPNPDRAPKAYEFHHAKPVLSRRDASYTAAALQERATSHQRASVAHATATASGHFRRVSDLLRSARMGSDISNHSGSFTSSINDSAMRPNSASYSPASHKGSELLHNSVQPRSGLSRPEMALCLLAEVAYEHDEDLREHAPLLLHALLVVQDSPEPIVYQHAQQALLNILFSLSTRHLESALGQDGFQAQQERVGRLIKYLQAMRGQQLWPYEQVSLTRARVPSANALHALVTSLVEALSFEEELRERWAAEALRWLLHCSSRHLAERSHQVYRALRPSASGDACVSLLACLHKSLLSPSPSSLHTAVEVCLTLQVVIEGMDGGRLVFFPQLLIACLAGLCTSYVHILDSSEQQGQQLVLAACSLHNCNTAVGVDVLKLEILCPQVLKRLDLNDSTVQSVLLACTPSLEDPPSLQELGSGGEAELSWELGGFLAQDAQLLAVQQLLIKGLFKPETEISTIQVLTLLADQIAATPQLPRHGLVTSLSAMHGLDGRHLAQVDLHAFRPFYPSRGSAPAHAGACVAVGLPDLGRSLSLLSADTTTDVADLLSLIAPSFTNAFFPRFGRLVLERLMEALTDGGEGTALQTAALRMLRAIFNAPTLDLGSPAHTLSDSQLFYPVLDAVMAYAARQRAAGADMAEVSQQPPPLSWPRCIDDDVAEGERAAEALGRVVEEWQGRKLAHSRIMPFMESSQAR</sequence>
<feature type="compositionally biased region" description="Polar residues" evidence="1">
    <location>
        <begin position="1480"/>
        <end position="1496"/>
    </location>
</feature>
<dbReference type="PANTHER" id="PTHR12295">
    <property type="entry name" value="FURRY-RELATED"/>
    <property type="match status" value="1"/>
</dbReference>
<dbReference type="eggNOG" id="KOG1825">
    <property type="taxonomic scope" value="Eukaryota"/>
</dbReference>
<dbReference type="PANTHER" id="PTHR12295:SF30">
    <property type="entry name" value="PROTEIN FURRY"/>
    <property type="match status" value="1"/>
</dbReference>
<organism evidence="5 6">
    <name type="scientific">Coccomyxa subellipsoidea (strain C-169)</name>
    <name type="common">Green microalga</name>
    <dbReference type="NCBI Taxonomy" id="574566"/>
    <lineage>
        <taxon>Eukaryota</taxon>
        <taxon>Viridiplantae</taxon>
        <taxon>Chlorophyta</taxon>
        <taxon>core chlorophytes</taxon>
        <taxon>Trebouxiophyceae</taxon>
        <taxon>Trebouxiophyceae incertae sedis</taxon>
        <taxon>Coccomyxaceae</taxon>
        <taxon>Coccomyxa</taxon>
        <taxon>Coccomyxa subellipsoidea</taxon>
    </lineage>
</organism>
<feature type="domain" description="Cell morphogenesis protein C-terminal" evidence="3">
    <location>
        <begin position="1785"/>
        <end position="2022"/>
    </location>
</feature>
<dbReference type="InterPro" id="IPR016024">
    <property type="entry name" value="ARM-type_fold"/>
</dbReference>
<evidence type="ECO:0000313" key="5">
    <source>
        <dbReference type="EMBL" id="EIE19264.1"/>
    </source>
</evidence>
<protein>
    <recommendedName>
        <fullName evidence="7">ARM repeat-containing protein</fullName>
    </recommendedName>
</protein>
<evidence type="ECO:0000259" key="2">
    <source>
        <dbReference type="Pfam" id="PF14222"/>
    </source>
</evidence>
<dbReference type="Pfam" id="PF14225">
    <property type="entry name" value="MOR2-PAG1_C"/>
    <property type="match status" value="1"/>
</dbReference>
<proteinExistence type="predicted"/>
<dbReference type="Pfam" id="PF14222">
    <property type="entry name" value="MOR2-PAG1_N"/>
    <property type="match status" value="1"/>
</dbReference>
<dbReference type="InterPro" id="IPR039867">
    <property type="entry name" value="Furry/Tao3/Mor2"/>
</dbReference>
<reference evidence="5 6" key="1">
    <citation type="journal article" date="2012" name="Genome Biol.">
        <title>The genome of the polar eukaryotic microalga coccomyxa subellipsoidea reveals traits of cold adaptation.</title>
        <authorList>
            <person name="Blanc G."/>
            <person name="Agarkova I."/>
            <person name="Grimwood J."/>
            <person name="Kuo A."/>
            <person name="Brueggeman A."/>
            <person name="Dunigan D."/>
            <person name="Gurnon J."/>
            <person name="Ladunga I."/>
            <person name="Lindquist E."/>
            <person name="Lucas S."/>
            <person name="Pangilinan J."/>
            <person name="Proschold T."/>
            <person name="Salamov A."/>
            <person name="Schmutz J."/>
            <person name="Weeks D."/>
            <person name="Yamada T."/>
            <person name="Claverie J.M."/>
            <person name="Grigoriev I."/>
            <person name="Van Etten J."/>
            <person name="Lomsadze A."/>
            <person name="Borodovsky M."/>
        </authorList>
    </citation>
    <scope>NUCLEOTIDE SEQUENCE [LARGE SCALE GENOMIC DNA]</scope>
    <source>
        <strain evidence="5 6">C-169</strain>
    </source>
</reference>
<feature type="domain" description="Cell morphogenesis central region" evidence="4">
    <location>
        <begin position="611"/>
        <end position="1313"/>
    </location>
</feature>
<dbReference type="Pfam" id="PF14228">
    <property type="entry name" value="MOR2-PAG1_mid"/>
    <property type="match status" value="3"/>
</dbReference>
<accession>I0YLJ5</accession>
<evidence type="ECO:0000259" key="3">
    <source>
        <dbReference type="Pfam" id="PF14225"/>
    </source>
</evidence>
<feature type="region of interest" description="Disordered" evidence="1">
    <location>
        <begin position="1480"/>
        <end position="1502"/>
    </location>
</feature>
<dbReference type="EMBL" id="AGSI01000019">
    <property type="protein sequence ID" value="EIE19264.1"/>
    <property type="molecule type" value="Genomic_DNA"/>
</dbReference>
<evidence type="ECO:0000313" key="6">
    <source>
        <dbReference type="Proteomes" id="UP000007264"/>
    </source>
</evidence>
<dbReference type="Proteomes" id="UP000007264">
    <property type="component" value="Unassembled WGS sequence"/>
</dbReference>
<feature type="domain" description="Cell morphogenesis protein N-terminal" evidence="2">
    <location>
        <begin position="56"/>
        <end position="567"/>
    </location>
</feature>
<dbReference type="GO" id="GO:0000902">
    <property type="term" value="P:cell morphogenesis"/>
    <property type="evidence" value="ECO:0007669"/>
    <property type="project" value="InterPro"/>
</dbReference>
<dbReference type="InterPro" id="IPR029473">
    <property type="entry name" value="MOR2-PAG1_mid"/>
</dbReference>
<name>I0YLJ5_COCSC</name>
<dbReference type="GO" id="GO:0005938">
    <property type="term" value="C:cell cortex"/>
    <property type="evidence" value="ECO:0007669"/>
    <property type="project" value="TreeGrafter"/>
</dbReference>
<dbReference type="KEGG" id="csl:COCSUDRAFT_48883"/>
<evidence type="ECO:0000256" key="1">
    <source>
        <dbReference type="SAM" id="MobiDB-lite"/>
    </source>
</evidence>
<dbReference type="GeneID" id="17037384"/>
<dbReference type="RefSeq" id="XP_005643808.1">
    <property type="nucleotide sequence ID" value="XM_005643751.1"/>
</dbReference>
<feature type="region of interest" description="Disordered" evidence="1">
    <location>
        <begin position="1390"/>
        <end position="1409"/>
    </location>
</feature>
<feature type="domain" description="Cell morphogenesis central region" evidence="4">
    <location>
        <begin position="1452"/>
        <end position="1704"/>
    </location>
</feature>
<evidence type="ECO:0000259" key="4">
    <source>
        <dbReference type="Pfam" id="PF14228"/>
    </source>
</evidence>
<dbReference type="InterPro" id="IPR025614">
    <property type="entry name" value="Cell_morpho_N"/>
</dbReference>